<dbReference type="GeneID" id="108734139"/>
<reference evidence="2 3" key="1">
    <citation type="submission" date="2025-04" db="UniProtKB">
        <authorList>
            <consortium name="RefSeq"/>
        </authorList>
    </citation>
    <scope>IDENTIFICATION</scope>
    <source>
        <tissue evidence="2 3">Entire body</tissue>
    </source>
</reference>
<dbReference type="KEGG" id="apln:112905763"/>
<name>A0A7F5RF27_AGRPL</name>
<dbReference type="RefSeq" id="XP_025834598.1">
    <property type="nucleotide sequence ID" value="XM_025978813.1"/>
</dbReference>
<gene>
    <name evidence="3" type="primary">LOC108734139</name>
    <name evidence="2" type="synonym">LOC112905763</name>
</gene>
<evidence type="ECO:0000313" key="1">
    <source>
        <dbReference type="Proteomes" id="UP000192223"/>
    </source>
</evidence>
<dbReference type="KEGG" id="apln:108734139"/>
<evidence type="ECO:0000313" key="2">
    <source>
        <dbReference type="RefSeq" id="XP_025834593.1"/>
    </source>
</evidence>
<accession>A0A7F5RF27</accession>
<evidence type="ECO:0000313" key="3">
    <source>
        <dbReference type="RefSeq" id="XP_025834598.1"/>
    </source>
</evidence>
<dbReference type="AlphaFoldDB" id="A0A7F5RF27"/>
<dbReference type="RefSeq" id="XP_025834593.1">
    <property type="nucleotide sequence ID" value="XM_025978808.1"/>
</dbReference>
<organism evidence="1 3">
    <name type="scientific">Agrilus planipennis</name>
    <name type="common">Emerald ash borer</name>
    <name type="synonym">Agrilus marcopoli</name>
    <dbReference type="NCBI Taxonomy" id="224129"/>
    <lineage>
        <taxon>Eukaryota</taxon>
        <taxon>Metazoa</taxon>
        <taxon>Ecdysozoa</taxon>
        <taxon>Arthropoda</taxon>
        <taxon>Hexapoda</taxon>
        <taxon>Insecta</taxon>
        <taxon>Pterygota</taxon>
        <taxon>Neoptera</taxon>
        <taxon>Endopterygota</taxon>
        <taxon>Coleoptera</taxon>
        <taxon>Polyphaga</taxon>
        <taxon>Elateriformia</taxon>
        <taxon>Buprestoidea</taxon>
        <taxon>Buprestidae</taxon>
        <taxon>Agrilinae</taxon>
        <taxon>Agrilus</taxon>
    </lineage>
</organism>
<protein>
    <submittedName>
        <fullName evidence="3">Uncharacterized protein LOC108734139 isoform X1</fullName>
    </submittedName>
    <submittedName>
        <fullName evidence="2">Uncharacterized protein LOC112905763</fullName>
    </submittedName>
</protein>
<dbReference type="Proteomes" id="UP000192223">
    <property type="component" value="Unplaced"/>
</dbReference>
<keyword evidence="1" id="KW-1185">Reference proteome</keyword>
<sequence>MTVSNTYENHCLEYHPPVPLKRKVANQNIAIDKRMIATDGSTAHLCPSTLSAQARILQLINYNSNQSGVKVLYFNEHFQRRPSSTSYLEAETELEIFHIPNFDELPASLCDMGQSNVAEIDVVHSRVPQLQQPEIVTVRTSSFKRAWKGIKNAFTFKKCRH</sequence>
<proteinExistence type="predicted"/>